<dbReference type="Proteomes" id="UP000599109">
    <property type="component" value="Unassembled WGS sequence"/>
</dbReference>
<dbReference type="InterPro" id="IPR025711">
    <property type="entry name" value="PepSY"/>
</dbReference>
<dbReference type="Pfam" id="PF03413">
    <property type="entry name" value="PepSY"/>
    <property type="match status" value="1"/>
</dbReference>
<accession>A0A937CRD5</accession>
<protein>
    <submittedName>
        <fullName evidence="2">PepSY domain-containing protein</fullName>
    </submittedName>
</protein>
<name>A0A937CRD5_9BURK</name>
<keyword evidence="3" id="KW-1185">Reference proteome</keyword>
<evidence type="ECO:0000313" key="2">
    <source>
        <dbReference type="EMBL" id="MBL0389584.1"/>
    </source>
</evidence>
<dbReference type="EMBL" id="JAEQNE010000001">
    <property type="protein sequence ID" value="MBL0389584.1"/>
    <property type="molecule type" value="Genomic_DNA"/>
</dbReference>
<proteinExistence type="predicted"/>
<dbReference type="AlphaFoldDB" id="A0A937CRD5"/>
<comment type="caution">
    <text evidence="2">The sequence shown here is derived from an EMBL/GenBank/DDBJ whole genome shotgun (WGS) entry which is preliminary data.</text>
</comment>
<reference evidence="2 3" key="1">
    <citation type="journal article" date="2017" name="Int. J. Syst. Evol. Microbiol.">
        <title>Ramlibacter monticola sp. nov., isolated from forest soil.</title>
        <authorList>
            <person name="Chaudhary D.K."/>
            <person name="Kim J."/>
        </authorList>
    </citation>
    <scope>NUCLEOTIDE SEQUENCE [LARGE SCALE GENOMIC DNA]</scope>
    <source>
        <strain evidence="2 3">KACC 19175</strain>
    </source>
</reference>
<evidence type="ECO:0000259" key="1">
    <source>
        <dbReference type="Pfam" id="PF03413"/>
    </source>
</evidence>
<organism evidence="2 3">
    <name type="scientific">Ramlibacter monticola</name>
    <dbReference type="NCBI Taxonomy" id="1926872"/>
    <lineage>
        <taxon>Bacteria</taxon>
        <taxon>Pseudomonadati</taxon>
        <taxon>Pseudomonadota</taxon>
        <taxon>Betaproteobacteria</taxon>
        <taxon>Burkholderiales</taxon>
        <taxon>Comamonadaceae</taxon>
        <taxon>Ramlibacter</taxon>
    </lineage>
</organism>
<feature type="domain" description="PepSY" evidence="1">
    <location>
        <begin position="36"/>
        <end position="89"/>
    </location>
</feature>
<gene>
    <name evidence="2" type="ORF">JJ685_00360</name>
</gene>
<sequence length="91" mass="9806">MRHGDAPLPRQHRAVTLGILLLGLLSLLPPAWAGVDRDQAASIAHHLAPGRVLAVEQGLHVDNTVVWRIKVLSTAGDVRLIVIDAETGRSR</sequence>
<evidence type="ECO:0000313" key="3">
    <source>
        <dbReference type="Proteomes" id="UP000599109"/>
    </source>
</evidence>